<comment type="caution">
    <text evidence="9">The sequence shown here is derived from an EMBL/GenBank/DDBJ whole genome shotgun (WGS) entry which is preliminary data.</text>
</comment>
<organism evidence="9 10">
    <name type="scientific">Parvularcula lutaonensis</name>
    <dbReference type="NCBI Taxonomy" id="491923"/>
    <lineage>
        <taxon>Bacteria</taxon>
        <taxon>Pseudomonadati</taxon>
        <taxon>Pseudomonadota</taxon>
        <taxon>Alphaproteobacteria</taxon>
        <taxon>Parvularculales</taxon>
        <taxon>Parvularculaceae</taxon>
        <taxon>Parvularcula</taxon>
    </lineage>
</organism>
<dbReference type="InterPro" id="IPR014711">
    <property type="entry name" value="TopoI_cat_a-hlx-sub_euk"/>
</dbReference>
<dbReference type="PRINTS" id="PR00416">
    <property type="entry name" value="EUTPISMRASEI"/>
</dbReference>
<dbReference type="InterPro" id="IPR013500">
    <property type="entry name" value="TopoI_cat_euk"/>
</dbReference>
<comment type="catalytic activity">
    <reaction evidence="1">
        <text>ATP-independent breakage of single-stranded DNA, followed by passage and rejoining.</text>
        <dbReference type="EC" id="5.6.2.1"/>
    </reaction>
</comment>
<reference evidence="10" key="1">
    <citation type="journal article" date="2019" name="Int. J. Syst. Evol. Microbiol.">
        <title>The Global Catalogue of Microorganisms (GCM) 10K type strain sequencing project: providing services to taxonomists for standard genome sequencing and annotation.</title>
        <authorList>
            <consortium name="The Broad Institute Genomics Platform"/>
            <consortium name="The Broad Institute Genome Sequencing Center for Infectious Disease"/>
            <person name="Wu L."/>
            <person name="Ma J."/>
        </authorList>
    </citation>
    <scope>NUCLEOTIDE SEQUENCE [LARGE SCALE GENOMIC DNA]</scope>
    <source>
        <strain evidence="10">KCTC 22245</strain>
    </source>
</reference>
<keyword evidence="10" id="KW-1185">Reference proteome</keyword>
<evidence type="ECO:0000256" key="4">
    <source>
        <dbReference type="ARBA" id="ARBA00023029"/>
    </source>
</evidence>
<dbReference type="Gene3D" id="3.30.66.10">
    <property type="entry name" value="DNA topoisomerase I domain"/>
    <property type="match status" value="1"/>
</dbReference>
<keyword evidence="4" id="KW-0799">Topoisomerase</keyword>
<evidence type="ECO:0000256" key="6">
    <source>
        <dbReference type="ARBA" id="ARBA00023235"/>
    </source>
</evidence>
<comment type="similarity">
    <text evidence="2">Belongs to the type IB topoisomerase family.</text>
</comment>
<dbReference type="SUPFAM" id="SSF56349">
    <property type="entry name" value="DNA breaking-rejoining enzymes"/>
    <property type="match status" value="1"/>
</dbReference>
<evidence type="ECO:0000313" key="10">
    <source>
        <dbReference type="Proteomes" id="UP001595607"/>
    </source>
</evidence>
<evidence type="ECO:0000256" key="1">
    <source>
        <dbReference type="ARBA" id="ARBA00000213"/>
    </source>
</evidence>
<feature type="domain" description="DNA topoisomerase I catalytic core eukaryotic-type" evidence="7">
    <location>
        <begin position="97"/>
        <end position="258"/>
    </location>
</feature>
<sequence>MVTKTAKEARADAKAAGLVYSTDVTPGITRVRRGKGWSFRDPDGAVLPDGPDRQRCLALAIPPAYEDVWICPDRNGHLQATGRDAKGRKVYIYHEDWRAFRDEKKFRALASFGRKLGKARQQNDAARRGLAPTQGRILAAVFWLLDEHVIRIGNESYAKENRSFGATTLRQRHVKDDGTLLRFRGKHGREQDISLSDRRFKGLVRKLSDLPGQHLFQYRDETGDLCALTSGEVNAYLHGLFGEPITAKTFRTWHGSVEAFAAGLAEGALVDDVLGAAAGTLGNTKAIARNSYVHPRIIDEVKSGALAQSASGLRGGRRRAGLSSEETWFLRWLGDG</sequence>
<dbReference type="InterPro" id="IPR001631">
    <property type="entry name" value="TopoI"/>
</dbReference>
<evidence type="ECO:0000256" key="3">
    <source>
        <dbReference type="ARBA" id="ARBA00012891"/>
    </source>
</evidence>
<dbReference type="InterPro" id="IPR049331">
    <property type="entry name" value="Top1B_N_bact"/>
</dbReference>
<dbReference type="EMBL" id="JBHRVA010000003">
    <property type="protein sequence ID" value="MFC3303106.1"/>
    <property type="molecule type" value="Genomic_DNA"/>
</dbReference>
<dbReference type="RefSeq" id="WP_189575330.1">
    <property type="nucleotide sequence ID" value="NZ_BMXU01000002.1"/>
</dbReference>
<dbReference type="Gene3D" id="3.90.15.10">
    <property type="entry name" value="Topoisomerase I, Chain A, domain 3"/>
    <property type="match status" value="1"/>
</dbReference>
<feature type="domain" description="DNA topoisomerase IB N-terminal" evidence="8">
    <location>
        <begin position="36"/>
        <end position="84"/>
    </location>
</feature>
<evidence type="ECO:0000259" key="8">
    <source>
        <dbReference type="Pfam" id="PF21338"/>
    </source>
</evidence>
<dbReference type="InterPro" id="IPR035447">
    <property type="entry name" value="DNA_topo_I_N_sf"/>
</dbReference>
<dbReference type="SUPFAM" id="SSF55869">
    <property type="entry name" value="DNA topoisomerase I domain"/>
    <property type="match status" value="1"/>
</dbReference>
<dbReference type="Proteomes" id="UP001595607">
    <property type="component" value="Unassembled WGS sequence"/>
</dbReference>
<proteinExistence type="inferred from homology"/>
<dbReference type="Pfam" id="PF01028">
    <property type="entry name" value="Topoisom_I"/>
    <property type="match status" value="1"/>
</dbReference>
<accession>A0ABV7MCD6</accession>
<evidence type="ECO:0000256" key="5">
    <source>
        <dbReference type="ARBA" id="ARBA00023125"/>
    </source>
</evidence>
<dbReference type="InterPro" id="IPR011010">
    <property type="entry name" value="DNA_brk_join_enz"/>
</dbReference>
<dbReference type="Gene3D" id="1.10.132.120">
    <property type="match status" value="1"/>
</dbReference>
<keyword evidence="5" id="KW-0238">DNA-binding</keyword>
<evidence type="ECO:0000256" key="2">
    <source>
        <dbReference type="ARBA" id="ARBA00006645"/>
    </source>
</evidence>
<dbReference type="PROSITE" id="PS52038">
    <property type="entry name" value="TOPO_IB_2"/>
    <property type="match status" value="1"/>
</dbReference>
<keyword evidence="6" id="KW-0413">Isomerase</keyword>
<dbReference type="Pfam" id="PF21338">
    <property type="entry name" value="Top1B_N_bact"/>
    <property type="match status" value="1"/>
</dbReference>
<name>A0ABV7MCD6_9PROT</name>
<evidence type="ECO:0000313" key="9">
    <source>
        <dbReference type="EMBL" id="MFC3303106.1"/>
    </source>
</evidence>
<gene>
    <name evidence="9" type="ORF">ACFONP_10220</name>
</gene>
<evidence type="ECO:0000259" key="7">
    <source>
        <dbReference type="Pfam" id="PF01028"/>
    </source>
</evidence>
<dbReference type="EC" id="5.6.2.1" evidence="3"/>
<protein>
    <recommendedName>
        <fullName evidence="3">DNA topoisomerase</fullName>
        <ecNumber evidence="3">5.6.2.1</ecNumber>
    </recommendedName>
</protein>